<accession>A0A7H4MGX4</accession>
<dbReference type="GO" id="GO:0009279">
    <property type="term" value="C:cell outer membrane"/>
    <property type="evidence" value="ECO:0007669"/>
    <property type="project" value="InterPro"/>
</dbReference>
<feature type="signal peptide" evidence="4">
    <location>
        <begin position="1"/>
        <end position="21"/>
    </location>
</feature>
<proteinExistence type="inferred from homology"/>
<evidence type="ECO:0000313" key="7">
    <source>
        <dbReference type="Proteomes" id="UP000254545"/>
    </source>
</evidence>
<dbReference type="InterPro" id="IPR002368">
    <property type="entry name" value="OmpA"/>
</dbReference>
<feature type="chain" id="PRO_5029020318" description="Outer membrane protein A" evidence="4">
    <location>
        <begin position="22"/>
        <end position="278"/>
    </location>
</feature>
<dbReference type="InterPro" id="IPR011250">
    <property type="entry name" value="OMP/PagP_B-barrel"/>
</dbReference>
<reference evidence="6 7" key="1">
    <citation type="submission" date="2018-06" db="EMBL/GenBank/DDBJ databases">
        <authorList>
            <consortium name="Pathogen Informatics"/>
            <person name="Doyle S."/>
        </authorList>
    </citation>
    <scope>NUCLEOTIDE SEQUENCE [LARGE SCALE GENOMIC DNA]</scope>
    <source>
        <strain evidence="6 7">NCTC9177</strain>
    </source>
</reference>
<dbReference type="Gene3D" id="2.40.160.20">
    <property type="match status" value="1"/>
</dbReference>
<name>A0A7H4MGX4_KLEVA</name>
<dbReference type="PRINTS" id="PR01022">
    <property type="entry name" value="OUTRMMBRANEA"/>
</dbReference>
<dbReference type="SUPFAM" id="SSF56925">
    <property type="entry name" value="OMPA-like"/>
    <property type="match status" value="1"/>
</dbReference>
<keyword evidence="4" id="KW-0732">Signal</keyword>
<gene>
    <name evidence="6" type="primary">ompA_2</name>
    <name evidence="6" type="ORF">NCTC9177_03456</name>
</gene>
<sequence length="278" mass="29821">MKKTAIAIAVALAGFATVAQAAPKDNTWYAGGKLGWSQFHDTGWYNSSLNNNGPTHESQLGAGAFGGYQVNPYLGFEMGYDWLGRMPYKGDQVNGAFKAQGVQLTAKLGYPITDDLDIYTRLGGMVWRADSSNSIAGDNHDTGVSPVFAGGVEWAVTRDIATRLEYQWVNNIGDAGTVGVRPDNGMLSVGVSYRFGQEDAAPVVAPAPAPAPEVTTKHFTLKSDVLFQLQQSNPETGRSAGSGSAVHPAEQHGSERRFCSCYGLHRPYRFRSLQPAAV</sequence>
<comment type="caution">
    <text evidence="6">The sequence shown here is derived from an EMBL/GenBank/DDBJ whole genome shotgun (WGS) entry which is preliminary data.</text>
</comment>
<keyword evidence="2" id="KW-0812">Transmembrane</keyword>
<evidence type="ECO:0000256" key="2">
    <source>
        <dbReference type="ARBA" id="ARBA00023114"/>
    </source>
</evidence>
<evidence type="ECO:0000256" key="3">
    <source>
        <dbReference type="ARBA" id="ARBA00029539"/>
    </source>
</evidence>
<dbReference type="GO" id="GO:0046930">
    <property type="term" value="C:pore complex"/>
    <property type="evidence" value="ECO:0007669"/>
    <property type="project" value="UniProtKB-KW"/>
</dbReference>
<keyword evidence="2" id="KW-0813">Transport</keyword>
<feature type="domain" description="Outer membrane protein OmpA-like transmembrane" evidence="5">
    <location>
        <begin position="23"/>
        <end position="198"/>
    </location>
</feature>
<keyword evidence="2" id="KW-0626">Porin</keyword>
<dbReference type="EMBL" id="UGKR01000003">
    <property type="protein sequence ID" value="STS89574.1"/>
    <property type="molecule type" value="Genomic_DNA"/>
</dbReference>
<keyword evidence="2" id="KW-0406">Ion transport</keyword>
<dbReference type="FunFam" id="2.40.160.20:FF:000003">
    <property type="entry name" value="Outer membrane protein A"/>
    <property type="match status" value="1"/>
</dbReference>
<dbReference type="Proteomes" id="UP000254545">
    <property type="component" value="Unassembled WGS sequence"/>
</dbReference>
<evidence type="ECO:0000313" key="6">
    <source>
        <dbReference type="EMBL" id="STS89574.1"/>
    </source>
</evidence>
<comment type="similarity">
    <text evidence="1">Belongs to the outer membrane OOP (TC 1.B.6) superfamily. OmpA family.</text>
</comment>
<organism evidence="6 7">
    <name type="scientific">Klebsiella variicola</name>
    <dbReference type="NCBI Taxonomy" id="244366"/>
    <lineage>
        <taxon>Bacteria</taxon>
        <taxon>Pseudomonadati</taxon>
        <taxon>Pseudomonadota</taxon>
        <taxon>Gammaproteobacteria</taxon>
        <taxon>Enterobacterales</taxon>
        <taxon>Enterobacteriaceae</taxon>
        <taxon>Klebsiella/Raoultella group</taxon>
        <taxon>Klebsiella</taxon>
        <taxon>Klebsiella pneumoniae complex</taxon>
    </lineage>
</organism>
<dbReference type="InterPro" id="IPR000498">
    <property type="entry name" value="OmpA-like_TM_dom"/>
</dbReference>
<evidence type="ECO:0000259" key="5">
    <source>
        <dbReference type="Pfam" id="PF01389"/>
    </source>
</evidence>
<protein>
    <recommendedName>
        <fullName evidence="3">Outer membrane protein A</fullName>
    </recommendedName>
</protein>
<evidence type="ECO:0000256" key="4">
    <source>
        <dbReference type="SAM" id="SignalP"/>
    </source>
</evidence>
<dbReference type="GO" id="GO:0015288">
    <property type="term" value="F:porin activity"/>
    <property type="evidence" value="ECO:0007669"/>
    <property type="project" value="UniProtKB-KW"/>
</dbReference>
<dbReference type="NCBIfam" id="NF008071">
    <property type="entry name" value="PRK10808.1"/>
    <property type="match status" value="1"/>
</dbReference>
<evidence type="ECO:0000256" key="1">
    <source>
        <dbReference type="ARBA" id="ARBA00005710"/>
    </source>
</evidence>
<dbReference type="AlphaFoldDB" id="A0A7H4MGX4"/>
<dbReference type="Pfam" id="PF01389">
    <property type="entry name" value="OmpA_membrane"/>
    <property type="match status" value="1"/>
</dbReference>